<dbReference type="Pfam" id="PF01832">
    <property type="entry name" value="Glucosaminidase"/>
    <property type="match status" value="1"/>
</dbReference>
<keyword evidence="13" id="KW-1185">Reference proteome</keyword>
<comment type="function">
    <text evidence="1">Flagellum-specific muramidase which hydrolyzes the peptidoglycan layer to assemble the rod structure in the periplasmic space.</text>
</comment>
<evidence type="ECO:0000256" key="3">
    <source>
        <dbReference type="ARBA" id="ARBA00006880"/>
    </source>
</evidence>
<evidence type="ECO:0000256" key="5">
    <source>
        <dbReference type="ARBA" id="ARBA00013433"/>
    </source>
</evidence>
<evidence type="ECO:0000256" key="7">
    <source>
        <dbReference type="ARBA" id="ARBA00022801"/>
    </source>
</evidence>
<dbReference type="SUPFAM" id="SSF53955">
    <property type="entry name" value="Lysozyme-like"/>
    <property type="match status" value="1"/>
</dbReference>
<evidence type="ECO:0000259" key="11">
    <source>
        <dbReference type="SMART" id="SM00047"/>
    </source>
</evidence>
<feature type="domain" description="Mannosyl-glycoprotein endo-beta-N-acetylglucosamidase-like" evidence="11">
    <location>
        <begin position="132"/>
        <end position="287"/>
    </location>
</feature>
<comment type="similarity">
    <text evidence="3">In the N-terminal section; belongs to the FlgJ family.</text>
</comment>
<protein>
    <recommendedName>
        <fullName evidence="5">Peptidoglycan hydrolase FlgJ</fullName>
    </recommendedName>
    <alternativeName>
        <fullName evidence="10">Muramidase FlgJ</fullName>
    </alternativeName>
</protein>
<organism evidence="12 13">
    <name type="scientific">Uliginosibacterium paludis</name>
    <dbReference type="NCBI Taxonomy" id="1615952"/>
    <lineage>
        <taxon>Bacteria</taxon>
        <taxon>Pseudomonadati</taxon>
        <taxon>Pseudomonadota</taxon>
        <taxon>Betaproteobacteria</taxon>
        <taxon>Rhodocyclales</taxon>
        <taxon>Zoogloeaceae</taxon>
        <taxon>Uliginosibacterium</taxon>
    </lineage>
</organism>
<dbReference type="InterPro" id="IPR002901">
    <property type="entry name" value="MGlyc_endo_b_GlcNAc-like_dom"/>
</dbReference>
<comment type="similarity">
    <text evidence="4">In the C-terminal section; belongs to the glycosyl hydrolase 73 family.</text>
</comment>
<evidence type="ECO:0000256" key="10">
    <source>
        <dbReference type="ARBA" id="ARBA00030835"/>
    </source>
</evidence>
<keyword evidence="7 12" id="KW-0378">Hydrolase</keyword>
<evidence type="ECO:0000256" key="6">
    <source>
        <dbReference type="ARBA" id="ARBA00022764"/>
    </source>
</evidence>
<evidence type="ECO:0000256" key="8">
    <source>
        <dbReference type="ARBA" id="ARBA00023295"/>
    </source>
</evidence>
<keyword evidence="8" id="KW-0326">Glycosidase</keyword>
<dbReference type="NCBIfam" id="TIGR02541">
    <property type="entry name" value="flagell_FlgJ"/>
    <property type="match status" value="1"/>
</dbReference>
<dbReference type="PANTHER" id="PTHR33308:SF9">
    <property type="entry name" value="PEPTIDOGLYCAN HYDROLASE FLGJ"/>
    <property type="match status" value="1"/>
</dbReference>
<dbReference type="InterPro" id="IPR051056">
    <property type="entry name" value="Glycosyl_Hydrolase_73"/>
</dbReference>
<evidence type="ECO:0000313" key="12">
    <source>
        <dbReference type="EMBL" id="MET1490616.1"/>
    </source>
</evidence>
<dbReference type="Pfam" id="PF10135">
    <property type="entry name" value="Rod-binding"/>
    <property type="match status" value="1"/>
</dbReference>
<dbReference type="InterPro" id="IPR023346">
    <property type="entry name" value="Lysozyme-like_dom_sf"/>
</dbReference>
<dbReference type="Gene3D" id="2.10.70.40">
    <property type="entry name" value="peptidoglycan hydrolase"/>
    <property type="match status" value="1"/>
</dbReference>
<evidence type="ECO:0000313" key="13">
    <source>
        <dbReference type="Proteomes" id="UP001548590"/>
    </source>
</evidence>
<keyword evidence="12" id="KW-0282">Flagellum</keyword>
<dbReference type="EMBL" id="JBEWLZ010000006">
    <property type="protein sequence ID" value="MET1490616.1"/>
    <property type="molecule type" value="Genomic_DNA"/>
</dbReference>
<comment type="subcellular location">
    <subcellularLocation>
        <location evidence="2">Periplasm</location>
    </subcellularLocation>
</comment>
<gene>
    <name evidence="12" type="primary">flgJ</name>
    <name evidence="12" type="ORF">ABVT11_12335</name>
</gene>
<evidence type="ECO:0000256" key="1">
    <source>
        <dbReference type="ARBA" id="ARBA00002954"/>
    </source>
</evidence>
<dbReference type="InterPro" id="IPR019301">
    <property type="entry name" value="Flagellar_prot_FlgJ_N"/>
</dbReference>
<name>A0ABV2CRS1_9RHOO</name>
<keyword evidence="6" id="KW-0574">Periplasm</keyword>
<dbReference type="RefSeq" id="WP_345927657.1">
    <property type="nucleotide sequence ID" value="NZ_JBDIVF010000004.1"/>
</dbReference>
<sequence length="297" mass="31536">MNVQQPNALDPNSLADIKRLSRENSPEANKAVAKQFEAMFMQIVMKSMRDSVPDDGIFGSESTKFYQSLADQQLVMQMAQKGGLGLAEVIERQLNGSASARPPIYDLKGPPPAADNGARAVSQTSAAAAAPRLGAPYSASAQDFVSRAWPEASQAAASLGVPPHFLVAQAALETGWGKSIIRNADGSSSYNLFNIKAGAGWQGAVAEARTTEYENGQPVSKVERFRAYGSYAEAFEDYARLIGNAPRYAAVKGQQDAVGFARALQQGGYATDPAYADKLARIINGDTLRAGLLASAR</sequence>
<accession>A0ABV2CRS1</accession>
<evidence type="ECO:0000256" key="4">
    <source>
        <dbReference type="ARBA" id="ARBA00007974"/>
    </source>
</evidence>
<dbReference type="SMART" id="SM00047">
    <property type="entry name" value="LYZ2"/>
    <property type="match status" value="1"/>
</dbReference>
<keyword evidence="9" id="KW-0961">Cell wall biogenesis/degradation</keyword>
<evidence type="ECO:0000256" key="9">
    <source>
        <dbReference type="ARBA" id="ARBA00023316"/>
    </source>
</evidence>
<dbReference type="GO" id="GO:0016787">
    <property type="term" value="F:hydrolase activity"/>
    <property type="evidence" value="ECO:0007669"/>
    <property type="project" value="UniProtKB-KW"/>
</dbReference>
<proteinExistence type="inferred from homology"/>
<dbReference type="Proteomes" id="UP001548590">
    <property type="component" value="Unassembled WGS sequence"/>
</dbReference>
<evidence type="ECO:0000256" key="2">
    <source>
        <dbReference type="ARBA" id="ARBA00004418"/>
    </source>
</evidence>
<keyword evidence="12" id="KW-0969">Cilium</keyword>
<reference evidence="12 13" key="1">
    <citation type="submission" date="2024-07" db="EMBL/GenBank/DDBJ databases">
        <title>Uliginosibacterium paludis KCTC:42655.</title>
        <authorList>
            <person name="Kim M.K."/>
        </authorList>
    </citation>
    <scope>NUCLEOTIDE SEQUENCE [LARGE SCALE GENOMIC DNA]</scope>
    <source>
        <strain evidence="12 13">KCTC 42655</strain>
    </source>
</reference>
<dbReference type="Gene3D" id="1.10.530.10">
    <property type="match status" value="1"/>
</dbReference>
<keyword evidence="12" id="KW-0966">Cell projection</keyword>
<dbReference type="PRINTS" id="PR01002">
    <property type="entry name" value="FLGFLGJ"/>
</dbReference>
<comment type="caution">
    <text evidence="12">The sequence shown here is derived from an EMBL/GenBank/DDBJ whole genome shotgun (WGS) entry which is preliminary data.</text>
</comment>
<dbReference type="PANTHER" id="PTHR33308">
    <property type="entry name" value="PEPTIDOGLYCAN HYDROLASE FLGJ"/>
    <property type="match status" value="1"/>
</dbReference>
<dbReference type="InterPro" id="IPR013377">
    <property type="entry name" value="FlgJ"/>
</dbReference>